<comment type="caution">
    <text evidence="8">The sequence shown here is derived from an EMBL/GenBank/DDBJ whole genome shotgun (WGS) entry which is preliminary data.</text>
</comment>
<dbReference type="Pfam" id="PF01593">
    <property type="entry name" value="Amino_oxidase"/>
    <property type="match status" value="1"/>
</dbReference>
<dbReference type="GO" id="GO:0050361">
    <property type="term" value="F:tryptophan 2-monooxygenase activity"/>
    <property type="evidence" value="ECO:0007669"/>
    <property type="project" value="UniProtKB-EC"/>
</dbReference>
<evidence type="ECO:0000256" key="5">
    <source>
        <dbReference type="ARBA" id="ARBA00023070"/>
    </source>
</evidence>
<dbReference type="EMBL" id="VYQF01000001">
    <property type="protein sequence ID" value="KAA9041319.1"/>
    <property type="molecule type" value="Genomic_DNA"/>
</dbReference>
<reference evidence="8 9" key="1">
    <citation type="submission" date="2019-09" db="EMBL/GenBank/DDBJ databases">
        <title>Draft genome sequence of Ginsengibacter sp. BR5-29.</title>
        <authorList>
            <person name="Im W.-T."/>
        </authorList>
    </citation>
    <scope>NUCLEOTIDE SEQUENCE [LARGE SCALE GENOMIC DNA]</scope>
    <source>
        <strain evidence="8 9">BR5-29</strain>
    </source>
</reference>
<gene>
    <name evidence="8" type="ORF">FW778_04595</name>
</gene>
<evidence type="ECO:0000256" key="6">
    <source>
        <dbReference type="ARBA" id="ARBA00047321"/>
    </source>
</evidence>
<dbReference type="InterPro" id="IPR002937">
    <property type="entry name" value="Amino_oxidase"/>
</dbReference>
<evidence type="ECO:0000259" key="7">
    <source>
        <dbReference type="Pfam" id="PF01593"/>
    </source>
</evidence>
<evidence type="ECO:0000256" key="2">
    <source>
        <dbReference type="ARBA" id="ARBA00005833"/>
    </source>
</evidence>
<evidence type="ECO:0000256" key="4">
    <source>
        <dbReference type="ARBA" id="ARBA00017871"/>
    </source>
</evidence>
<evidence type="ECO:0000256" key="3">
    <source>
        <dbReference type="ARBA" id="ARBA00012535"/>
    </source>
</evidence>
<dbReference type="AlphaFoldDB" id="A0A5J5IJU5"/>
<evidence type="ECO:0000313" key="8">
    <source>
        <dbReference type="EMBL" id="KAA9041319.1"/>
    </source>
</evidence>
<dbReference type="InterPro" id="IPR036188">
    <property type="entry name" value="FAD/NAD-bd_sf"/>
</dbReference>
<feature type="domain" description="Amine oxidase" evidence="7">
    <location>
        <begin position="12"/>
        <end position="423"/>
    </location>
</feature>
<evidence type="ECO:0000313" key="9">
    <source>
        <dbReference type="Proteomes" id="UP000326903"/>
    </source>
</evidence>
<name>A0A5J5IJU5_9BACT</name>
<protein>
    <recommendedName>
        <fullName evidence="4">Tryptophan 2-monooxygenase</fullName>
        <ecNumber evidence="3">1.13.12.3</ecNumber>
    </recommendedName>
</protein>
<organism evidence="8 9">
    <name type="scientific">Ginsengibacter hankyongi</name>
    <dbReference type="NCBI Taxonomy" id="2607284"/>
    <lineage>
        <taxon>Bacteria</taxon>
        <taxon>Pseudomonadati</taxon>
        <taxon>Bacteroidota</taxon>
        <taxon>Chitinophagia</taxon>
        <taxon>Chitinophagales</taxon>
        <taxon>Chitinophagaceae</taxon>
        <taxon>Ginsengibacter</taxon>
    </lineage>
</organism>
<keyword evidence="9" id="KW-1185">Reference proteome</keyword>
<comment type="similarity">
    <text evidence="2">Belongs to the tryptophan 2-monooxygenase family.</text>
</comment>
<proteinExistence type="inferred from homology"/>
<dbReference type="RefSeq" id="WP_150413408.1">
    <property type="nucleotide sequence ID" value="NZ_VYQF01000001.1"/>
</dbReference>
<dbReference type="GO" id="GO:0009851">
    <property type="term" value="P:auxin biosynthetic process"/>
    <property type="evidence" value="ECO:0007669"/>
    <property type="project" value="UniProtKB-KW"/>
</dbReference>
<dbReference type="Proteomes" id="UP000326903">
    <property type="component" value="Unassembled WGS sequence"/>
</dbReference>
<dbReference type="InterPro" id="IPR050281">
    <property type="entry name" value="Flavin_monoamine_oxidase"/>
</dbReference>
<dbReference type="Gene3D" id="3.50.50.60">
    <property type="entry name" value="FAD/NAD(P)-binding domain"/>
    <property type="match status" value="1"/>
</dbReference>
<dbReference type="SUPFAM" id="SSF51905">
    <property type="entry name" value="FAD/NAD(P)-binding domain"/>
    <property type="match status" value="1"/>
</dbReference>
<keyword evidence="5" id="KW-0073">Auxin biosynthesis</keyword>
<accession>A0A5J5IJU5</accession>
<comment type="catalytic activity">
    <reaction evidence="6">
        <text>L-tryptophan + O2 = indole-3-acetamide + CO2 + H2O</text>
        <dbReference type="Rhea" id="RHEA:16165"/>
        <dbReference type="ChEBI" id="CHEBI:15377"/>
        <dbReference type="ChEBI" id="CHEBI:15379"/>
        <dbReference type="ChEBI" id="CHEBI:16031"/>
        <dbReference type="ChEBI" id="CHEBI:16526"/>
        <dbReference type="ChEBI" id="CHEBI:57912"/>
        <dbReference type="EC" id="1.13.12.3"/>
    </reaction>
</comment>
<evidence type="ECO:0000256" key="1">
    <source>
        <dbReference type="ARBA" id="ARBA00004814"/>
    </source>
</evidence>
<dbReference type="PANTHER" id="PTHR10742">
    <property type="entry name" value="FLAVIN MONOAMINE OXIDASE"/>
    <property type="match status" value="1"/>
</dbReference>
<dbReference type="PANTHER" id="PTHR10742:SF410">
    <property type="entry name" value="LYSINE-SPECIFIC HISTONE DEMETHYLASE 2"/>
    <property type="match status" value="1"/>
</dbReference>
<dbReference type="SUPFAM" id="SSF54373">
    <property type="entry name" value="FAD-linked reductases, C-terminal domain"/>
    <property type="match status" value="1"/>
</dbReference>
<sequence>MYDVIIIGGGAAGLVAAKLLSESGKKILLLEAKEKLGGRIHCIKNFSFPVEGGAEFIHGNLKTTVSLLKEAGLKKEKIKGNFCRVTNGKWNTEDEPIENWDLLVKKLKECKQDISVDSFLNKFLKAKKYDTVKRQFRKYIEGYDAADPKYANVLAVRDEMEDEDESQYRPVPGYYALINFLKETCLKCNGIIKTGEPVKEIKNNKNVEVITSAGKYLCKQIIITVPLGVLQSKKNNKSFIEFPSSIKKYIAAAKKIGNGGVIKFLLEFDKAFWLEEKFLRERKIPPPSYIFSDAVIPTWWTQYPHQKPLLTGWIAGPASIRMKNYSERKFTNLLLTSLSSIFSIPIMELEGRLKKIKIMNWIKEPHILGGYSYSTLQTERTRDILLTPFEDKFYFAGEFLIKNSSSTVDDALQSGILSAEKIINLK</sequence>
<comment type="pathway">
    <text evidence="1">Plant hormone metabolism; auxin biosynthesis.</text>
</comment>
<dbReference type="EC" id="1.13.12.3" evidence="3"/>